<dbReference type="EMBL" id="CAJVPV010003632">
    <property type="protein sequence ID" value="CAG8556356.1"/>
    <property type="molecule type" value="Genomic_DNA"/>
</dbReference>
<evidence type="ECO:0000313" key="1">
    <source>
        <dbReference type="EMBL" id="CAG8556356.1"/>
    </source>
</evidence>
<name>A0A9N9FRD2_9GLOM</name>
<dbReference type="AlphaFoldDB" id="A0A9N9FRD2"/>
<proteinExistence type="predicted"/>
<sequence length="45" mass="5310">MSPNKELMTFMANEYYSRARRSYKEMKGPYTLPRNQIGKPARAIL</sequence>
<organism evidence="1 2">
    <name type="scientific">Acaulospora morrowiae</name>
    <dbReference type="NCBI Taxonomy" id="94023"/>
    <lineage>
        <taxon>Eukaryota</taxon>
        <taxon>Fungi</taxon>
        <taxon>Fungi incertae sedis</taxon>
        <taxon>Mucoromycota</taxon>
        <taxon>Glomeromycotina</taxon>
        <taxon>Glomeromycetes</taxon>
        <taxon>Diversisporales</taxon>
        <taxon>Acaulosporaceae</taxon>
        <taxon>Acaulospora</taxon>
    </lineage>
</organism>
<comment type="caution">
    <text evidence="1">The sequence shown here is derived from an EMBL/GenBank/DDBJ whole genome shotgun (WGS) entry which is preliminary data.</text>
</comment>
<accession>A0A9N9FRD2</accession>
<keyword evidence="2" id="KW-1185">Reference proteome</keyword>
<reference evidence="1" key="1">
    <citation type="submission" date="2021-06" db="EMBL/GenBank/DDBJ databases">
        <authorList>
            <person name="Kallberg Y."/>
            <person name="Tangrot J."/>
            <person name="Rosling A."/>
        </authorList>
    </citation>
    <scope>NUCLEOTIDE SEQUENCE</scope>
    <source>
        <strain evidence="1">CL551</strain>
    </source>
</reference>
<gene>
    <name evidence="1" type="ORF">AMORRO_LOCUS5809</name>
</gene>
<evidence type="ECO:0000313" key="2">
    <source>
        <dbReference type="Proteomes" id="UP000789342"/>
    </source>
</evidence>
<protein>
    <submittedName>
        <fullName evidence="1">5935_t:CDS:1</fullName>
    </submittedName>
</protein>
<dbReference type="Proteomes" id="UP000789342">
    <property type="component" value="Unassembled WGS sequence"/>
</dbReference>